<organism evidence="1">
    <name type="scientific">Spodoptera exigua multiple nucleopolyhedrovirus</name>
    <dbReference type="NCBI Taxonomy" id="10454"/>
    <lineage>
        <taxon>Viruses</taxon>
        <taxon>Viruses incertae sedis</taxon>
        <taxon>Naldaviricetes</taxon>
        <taxon>Lefavirales</taxon>
        <taxon>Baculoviridae</taxon>
        <taxon>Alphabaculovirus</taxon>
    </lineage>
</organism>
<proteinExistence type="predicted"/>
<dbReference type="EMBL" id="MN481987">
    <property type="protein sequence ID" value="QKO28920.1"/>
    <property type="molecule type" value="Genomic_DNA"/>
</dbReference>
<protein>
    <submittedName>
        <fullName evidence="1">Uncharacterized protein</fullName>
    </submittedName>
</protein>
<sequence>MCHNLKCCIIFKNRNGDDNDYRVFASFVGGACKISNVCKIIVHDLCFRPRL</sequence>
<name>A0A6N0C3M0_9ABAC</name>
<reference evidence="1" key="1">
    <citation type="submission" date="2019-09" db="EMBL/GenBank/DDBJ databases">
        <authorList>
            <person name="Tao P."/>
            <person name="Yang T."/>
            <person name="Chen J."/>
            <person name="Lin C."/>
            <person name="Hu J."/>
            <person name="Zhu Y."/>
            <person name="Lv H."/>
            <person name="Tian M."/>
            <person name="Gao Q."/>
            <person name="Jia J."/>
        </authorList>
    </citation>
    <scope>NUCLEOTIDE SEQUENCE</scope>
    <source>
        <strain evidence="1">WV103</strain>
    </source>
</reference>
<accession>A0A6N0C3M0</accession>
<evidence type="ECO:0000313" key="1">
    <source>
        <dbReference type="EMBL" id="QKO28920.1"/>
    </source>
</evidence>